<keyword evidence="2" id="KW-0548">Nucleotidyltransferase</keyword>
<comment type="caution">
    <text evidence="8">The sequence shown here is derived from an EMBL/GenBank/DDBJ whole genome shotgun (WGS) entry which is preliminary data.</text>
</comment>
<name>A0A177B8H3_9BILA</name>
<dbReference type="AlphaFoldDB" id="A0A177B8H3"/>
<evidence type="ECO:0000256" key="1">
    <source>
        <dbReference type="ARBA" id="ARBA00022679"/>
    </source>
</evidence>
<sequence>MRKWHNYVYRCHIILRTDHLPLVHIMKTVTKGHAAARIKRWSIFLREYTLEHIPGRMNEVADCFSRLPCDQEVERIDQLSIIFLWFIEPQIIPQLGFRHPK</sequence>
<evidence type="ECO:0000259" key="7">
    <source>
        <dbReference type="Pfam" id="PF17917"/>
    </source>
</evidence>
<accession>A0A177B8H3</accession>
<evidence type="ECO:0000256" key="5">
    <source>
        <dbReference type="ARBA" id="ARBA00022801"/>
    </source>
</evidence>
<dbReference type="GO" id="GO:0016787">
    <property type="term" value="F:hydrolase activity"/>
    <property type="evidence" value="ECO:0007669"/>
    <property type="project" value="UniProtKB-KW"/>
</dbReference>
<gene>
    <name evidence="8" type="ORF">A3Q56_02513</name>
</gene>
<keyword evidence="3" id="KW-0540">Nuclease</keyword>
<keyword evidence="6" id="KW-0695">RNA-directed DNA polymerase</keyword>
<evidence type="ECO:0000256" key="2">
    <source>
        <dbReference type="ARBA" id="ARBA00022695"/>
    </source>
</evidence>
<dbReference type="InterPro" id="IPR050951">
    <property type="entry name" value="Retrovirus_Pol_polyprotein"/>
</dbReference>
<keyword evidence="9" id="KW-1185">Reference proteome</keyword>
<evidence type="ECO:0000313" key="8">
    <source>
        <dbReference type="EMBL" id="OAF69734.1"/>
    </source>
</evidence>
<proteinExistence type="predicted"/>
<dbReference type="GO" id="GO:0003964">
    <property type="term" value="F:RNA-directed DNA polymerase activity"/>
    <property type="evidence" value="ECO:0007669"/>
    <property type="project" value="UniProtKB-KW"/>
</dbReference>
<keyword evidence="5" id="KW-0378">Hydrolase</keyword>
<dbReference type="PANTHER" id="PTHR37984:SF5">
    <property type="entry name" value="PROTEIN NYNRIN-LIKE"/>
    <property type="match status" value="1"/>
</dbReference>
<reference evidence="8 9" key="1">
    <citation type="submission" date="2016-04" db="EMBL/GenBank/DDBJ databases">
        <title>The genome of Intoshia linei affirms orthonectids as highly simplified spiralians.</title>
        <authorList>
            <person name="Mikhailov K.V."/>
            <person name="Slusarev G.S."/>
            <person name="Nikitin M.A."/>
            <person name="Logacheva M.D."/>
            <person name="Penin A."/>
            <person name="Aleoshin V."/>
            <person name="Panchin Y.V."/>
        </authorList>
    </citation>
    <scope>NUCLEOTIDE SEQUENCE [LARGE SCALE GENOMIC DNA]</scope>
    <source>
        <strain evidence="8">Intl2013</strain>
        <tissue evidence="8">Whole animal</tissue>
    </source>
</reference>
<dbReference type="InterPro" id="IPR041373">
    <property type="entry name" value="RT_RNaseH"/>
</dbReference>
<organism evidence="8 9">
    <name type="scientific">Intoshia linei</name>
    <dbReference type="NCBI Taxonomy" id="1819745"/>
    <lineage>
        <taxon>Eukaryota</taxon>
        <taxon>Metazoa</taxon>
        <taxon>Spiralia</taxon>
        <taxon>Lophotrochozoa</taxon>
        <taxon>Mesozoa</taxon>
        <taxon>Orthonectida</taxon>
        <taxon>Rhopaluridae</taxon>
        <taxon>Intoshia</taxon>
    </lineage>
</organism>
<dbReference type="OrthoDB" id="6220944at2759"/>
<dbReference type="Proteomes" id="UP000078046">
    <property type="component" value="Unassembled WGS sequence"/>
</dbReference>
<dbReference type="PANTHER" id="PTHR37984">
    <property type="entry name" value="PROTEIN CBG26694"/>
    <property type="match status" value="1"/>
</dbReference>
<feature type="domain" description="Reverse transcriptase RNase H-like" evidence="7">
    <location>
        <begin position="1"/>
        <end position="48"/>
    </location>
</feature>
<dbReference type="GO" id="GO:0004519">
    <property type="term" value="F:endonuclease activity"/>
    <property type="evidence" value="ECO:0007669"/>
    <property type="project" value="UniProtKB-KW"/>
</dbReference>
<keyword evidence="1" id="KW-0808">Transferase</keyword>
<evidence type="ECO:0000256" key="4">
    <source>
        <dbReference type="ARBA" id="ARBA00022759"/>
    </source>
</evidence>
<evidence type="ECO:0000256" key="3">
    <source>
        <dbReference type="ARBA" id="ARBA00022722"/>
    </source>
</evidence>
<dbReference type="EMBL" id="LWCA01000237">
    <property type="protein sequence ID" value="OAF69734.1"/>
    <property type="molecule type" value="Genomic_DNA"/>
</dbReference>
<evidence type="ECO:0000313" key="9">
    <source>
        <dbReference type="Proteomes" id="UP000078046"/>
    </source>
</evidence>
<evidence type="ECO:0000256" key="6">
    <source>
        <dbReference type="ARBA" id="ARBA00022918"/>
    </source>
</evidence>
<keyword evidence="4" id="KW-0255">Endonuclease</keyword>
<protein>
    <recommendedName>
        <fullName evidence="7">Reverse transcriptase RNase H-like domain-containing protein</fullName>
    </recommendedName>
</protein>
<dbReference type="Pfam" id="PF17917">
    <property type="entry name" value="RT_RNaseH"/>
    <property type="match status" value="1"/>
</dbReference>